<name>A0ABN9YB93_9DINO</name>
<gene>
    <name evidence="3" type="ORF">PCOR1329_LOCUS83262</name>
</gene>
<feature type="compositionally biased region" description="Basic and acidic residues" evidence="1">
    <location>
        <begin position="483"/>
        <end position="503"/>
    </location>
</feature>
<comment type="caution">
    <text evidence="3">The sequence shown here is derived from an EMBL/GenBank/DDBJ whole genome shotgun (WGS) entry which is preliminary data.</text>
</comment>
<reference evidence="3" key="1">
    <citation type="submission" date="2023-10" db="EMBL/GenBank/DDBJ databases">
        <authorList>
            <person name="Chen Y."/>
            <person name="Shah S."/>
            <person name="Dougan E. K."/>
            <person name="Thang M."/>
            <person name="Chan C."/>
        </authorList>
    </citation>
    <scope>NUCLEOTIDE SEQUENCE [LARGE SCALE GENOMIC DNA]</scope>
</reference>
<feature type="domain" description="J" evidence="2">
    <location>
        <begin position="411"/>
        <end position="489"/>
    </location>
</feature>
<dbReference type="EMBL" id="CAUYUJ010022054">
    <property type="protein sequence ID" value="CAK0908637.1"/>
    <property type="molecule type" value="Genomic_DNA"/>
</dbReference>
<keyword evidence="4" id="KW-1185">Reference proteome</keyword>
<protein>
    <recommendedName>
        <fullName evidence="2">J domain-containing protein</fullName>
    </recommendedName>
</protein>
<organism evidence="3 4">
    <name type="scientific">Prorocentrum cordatum</name>
    <dbReference type="NCBI Taxonomy" id="2364126"/>
    <lineage>
        <taxon>Eukaryota</taxon>
        <taxon>Sar</taxon>
        <taxon>Alveolata</taxon>
        <taxon>Dinophyceae</taxon>
        <taxon>Prorocentrales</taxon>
        <taxon>Prorocentraceae</taxon>
        <taxon>Prorocentrum</taxon>
    </lineage>
</organism>
<dbReference type="CDD" id="cd06257">
    <property type="entry name" value="DnaJ"/>
    <property type="match status" value="1"/>
</dbReference>
<evidence type="ECO:0000313" key="4">
    <source>
        <dbReference type="Proteomes" id="UP001189429"/>
    </source>
</evidence>
<dbReference type="Proteomes" id="UP001189429">
    <property type="component" value="Unassembled WGS sequence"/>
</dbReference>
<evidence type="ECO:0000256" key="1">
    <source>
        <dbReference type="SAM" id="MobiDB-lite"/>
    </source>
</evidence>
<dbReference type="Gene3D" id="1.10.287.110">
    <property type="entry name" value="DnaJ domain"/>
    <property type="match status" value="1"/>
</dbReference>
<dbReference type="PRINTS" id="PR00625">
    <property type="entry name" value="JDOMAIN"/>
</dbReference>
<evidence type="ECO:0000259" key="2">
    <source>
        <dbReference type="PROSITE" id="PS50076"/>
    </source>
</evidence>
<dbReference type="PROSITE" id="PS50076">
    <property type="entry name" value="DNAJ_2"/>
    <property type="match status" value="1"/>
</dbReference>
<dbReference type="InterPro" id="IPR036869">
    <property type="entry name" value="J_dom_sf"/>
</dbReference>
<feature type="compositionally biased region" description="Low complexity" evidence="1">
    <location>
        <begin position="471"/>
        <end position="482"/>
    </location>
</feature>
<dbReference type="InterPro" id="IPR001623">
    <property type="entry name" value="DnaJ_domain"/>
</dbReference>
<feature type="region of interest" description="Disordered" evidence="1">
    <location>
        <begin position="469"/>
        <end position="503"/>
    </location>
</feature>
<accession>A0ABN9YB93</accession>
<evidence type="ECO:0000313" key="3">
    <source>
        <dbReference type="EMBL" id="CAK0908637.1"/>
    </source>
</evidence>
<proteinExistence type="predicted"/>
<dbReference type="Pfam" id="PF00226">
    <property type="entry name" value="DnaJ"/>
    <property type="match status" value="1"/>
</dbReference>
<dbReference type="SUPFAM" id="SSF46565">
    <property type="entry name" value="Chaperone J-domain"/>
    <property type="match status" value="1"/>
</dbReference>
<sequence>MADVNGRSIVPARALGLTELEGVQLSWALECWLGRATFVNLVERRPVRLHTCYRFCRTHYTDVAVLWPSVRDVIRAWKGLMVFLVQVSSVGRVSGRSRFQLTDHSGRESAFGAADLVGDPRSGVWDTPGDEIDVFVVVPDFPESARAADPSCEPKPDAVGGRARGLARRSRQRLAKYLGAALGVEEDSLSLLEAMAISDNVCRYHSSHLQDFEALARELDPAVVDDDDVGGWLVKFFDDSVLRGRQPDCGGKVLAAFADRHPACSKAGKRRVPRAWRCLRMWRRPVPGRSRRPPPRAVWKAMAADVCSRRRGLTAVAIMHGVGACHRPRELKGQCLGDSISGEGGVARAGWRLGAPARTWEVREGAAGDLAHAEKPLAGNACLTSCRNLAMYLRARWRVLPYVVAQAARGSPWAALGLRRGAPRSEVKRRFKLLAASEHPDKHPGDAAAEQRFKVITAAYEEVLAELSGGRPAAAPTPARPRSSADRVRDAESKWRKLGVDPQDARAVRDALANFSRAR</sequence>
<dbReference type="SMART" id="SM00271">
    <property type="entry name" value="DnaJ"/>
    <property type="match status" value="1"/>
</dbReference>